<dbReference type="InterPro" id="IPR004320">
    <property type="entry name" value="BPS1_pln"/>
</dbReference>
<gene>
    <name evidence="1" type="ORF">M0R45_036839</name>
</gene>
<dbReference type="AlphaFoldDB" id="A0AAW1W1U4"/>
<keyword evidence="2" id="KW-1185">Reference proteome</keyword>
<protein>
    <submittedName>
        <fullName evidence="1">Uncharacterized protein</fullName>
    </submittedName>
</protein>
<evidence type="ECO:0000313" key="1">
    <source>
        <dbReference type="EMBL" id="KAK9913012.1"/>
    </source>
</evidence>
<dbReference type="EMBL" id="JBEDUW010000007">
    <property type="protein sequence ID" value="KAK9913012.1"/>
    <property type="molecule type" value="Genomic_DNA"/>
</dbReference>
<dbReference type="Pfam" id="PF03087">
    <property type="entry name" value="BPS1"/>
    <property type="match status" value="1"/>
</dbReference>
<reference evidence="1 2" key="1">
    <citation type="journal article" date="2023" name="G3 (Bethesda)">
        <title>A chromosome-length genome assembly and annotation of blackberry (Rubus argutus, cv. 'Hillquist').</title>
        <authorList>
            <person name="Bruna T."/>
            <person name="Aryal R."/>
            <person name="Dudchenko O."/>
            <person name="Sargent D.J."/>
            <person name="Mead D."/>
            <person name="Buti M."/>
            <person name="Cavallini A."/>
            <person name="Hytonen T."/>
            <person name="Andres J."/>
            <person name="Pham M."/>
            <person name="Weisz D."/>
            <person name="Mascagni F."/>
            <person name="Usai G."/>
            <person name="Natali L."/>
            <person name="Bassil N."/>
            <person name="Fernandez G.E."/>
            <person name="Lomsadze A."/>
            <person name="Armour M."/>
            <person name="Olukolu B."/>
            <person name="Poorten T."/>
            <person name="Britton C."/>
            <person name="Davik J."/>
            <person name="Ashrafi H."/>
            <person name="Aiden E.L."/>
            <person name="Borodovsky M."/>
            <person name="Worthington M."/>
        </authorList>
    </citation>
    <scope>NUCLEOTIDE SEQUENCE [LARGE SCALE GENOMIC DNA]</scope>
    <source>
        <strain evidence="1">PI 553951</strain>
    </source>
</reference>
<dbReference type="GO" id="GO:0048367">
    <property type="term" value="P:shoot system development"/>
    <property type="evidence" value="ECO:0007669"/>
    <property type="project" value="InterPro"/>
</dbReference>
<name>A0AAW1W1U4_RUBAR</name>
<dbReference type="GO" id="GO:0048364">
    <property type="term" value="P:root development"/>
    <property type="evidence" value="ECO:0007669"/>
    <property type="project" value="InterPro"/>
</dbReference>
<sequence>MVLLLQKIDKLYSKLENYHHHNHQSQALSSSLDAFQTLVSNSLNKLFSNSKSAGSEVPSFPWIQQCFQLIPIFNNAFAELVVAIDYPMSKWEADSVEEYLKYTLNLLEFCNSITCSLSHLSKERLSLSHGLSLVENSSPPLAVEHLKQIQIQPKDMSKDFRFQGNDEHGKERFPISKKSVVHQALVVMEGMLFWVCGDLMSHLVGDSKPYLEMRKSGGRLVSSLISGMDANVGDAIMENKGILKEVKEINDSVASLVSAIVNGKKSEAEAGELKRRLEVFEKMVDGLGKEVDCLFNKVLAGRNQLLDRFQHQKQ</sequence>
<organism evidence="1 2">
    <name type="scientific">Rubus argutus</name>
    <name type="common">Southern blackberry</name>
    <dbReference type="NCBI Taxonomy" id="59490"/>
    <lineage>
        <taxon>Eukaryota</taxon>
        <taxon>Viridiplantae</taxon>
        <taxon>Streptophyta</taxon>
        <taxon>Embryophyta</taxon>
        <taxon>Tracheophyta</taxon>
        <taxon>Spermatophyta</taxon>
        <taxon>Magnoliopsida</taxon>
        <taxon>eudicotyledons</taxon>
        <taxon>Gunneridae</taxon>
        <taxon>Pentapetalae</taxon>
        <taxon>rosids</taxon>
        <taxon>fabids</taxon>
        <taxon>Rosales</taxon>
        <taxon>Rosaceae</taxon>
        <taxon>Rosoideae</taxon>
        <taxon>Rosoideae incertae sedis</taxon>
        <taxon>Rubus</taxon>
    </lineage>
</organism>
<evidence type="ECO:0000313" key="2">
    <source>
        <dbReference type="Proteomes" id="UP001457282"/>
    </source>
</evidence>
<dbReference type="PANTHER" id="PTHR31509">
    <property type="entry name" value="BPS1-LIKE PROTEIN"/>
    <property type="match status" value="1"/>
</dbReference>
<accession>A0AAW1W1U4</accession>
<comment type="caution">
    <text evidence="1">The sequence shown here is derived from an EMBL/GenBank/DDBJ whole genome shotgun (WGS) entry which is preliminary data.</text>
</comment>
<proteinExistence type="predicted"/>
<dbReference type="Proteomes" id="UP001457282">
    <property type="component" value="Unassembled WGS sequence"/>
</dbReference>